<feature type="transmembrane region" description="Helical" evidence="7">
    <location>
        <begin position="48"/>
        <end position="68"/>
    </location>
</feature>
<keyword evidence="5 7" id="KW-0472">Membrane</keyword>
<feature type="transmembrane region" description="Helical" evidence="7">
    <location>
        <begin position="206"/>
        <end position="228"/>
    </location>
</feature>
<sequence>MPDTQQRNTGNTGNIDRADRSGGESGAIDGAGAAKKPAPSFERTPKDLLVGAALVLVGGIMWGTNATISKMLMGTYHADPLWIACVRELLAGAMFIAFAAASPKQRPLLVGALRERRSYPQLVASALVCVLLVQVAYLCSINATNAGTATVLQSLNLLFVLAYVCLRGRRLPNMREGVGVALAFAGVVLLATGGDLSTLKLPPIGLFWGLVNAFATAAMAIMPIKLIARWGNMTVNGIMFVISGIVLLPIVRPWATAPQLDWFGLLLMAYTVVIGTFGAFGLYLAGMMRVGSMRATMLGTSEPVAATVTSVAWTGEVFSPADFAGFAMILAMVFLVR</sequence>
<evidence type="ECO:0000256" key="2">
    <source>
        <dbReference type="ARBA" id="ARBA00007362"/>
    </source>
</evidence>
<keyword evidence="10" id="KW-1185">Reference proteome</keyword>
<feature type="compositionally biased region" description="Polar residues" evidence="6">
    <location>
        <begin position="1"/>
        <end position="14"/>
    </location>
</feature>
<evidence type="ECO:0000313" key="10">
    <source>
        <dbReference type="Proteomes" id="UP000700815"/>
    </source>
</evidence>
<dbReference type="RefSeq" id="WP_219059269.1">
    <property type="nucleotide sequence ID" value="NZ_JAHBBH010000035.1"/>
</dbReference>
<feature type="transmembrane region" description="Helical" evidence="7">
    <location>
        <begin position="149"/>
        <end position="166"/>
    </location>
</feature>
<feature type="domain" description="EamA" evidence="8">
    <location>
        <begin position="51"/>
        <end position="191"/>
    </location>
</feature>
<comment type="similarity">
    <text evidence="2">Belongs to the EamA transporter family.</text>
</comment>
<evidence type="ECO:0000313" key="9">
    <source>
        <dbReference type="EMBL" id="MBW3093288.1"/>
    </source>
</evidence>
<evidence type="ECO:0000256" key="1">
    <source>
        <dbReference type="ARBA" id="ARBA00004141"/>
    </source>
</evidence>
<gene>
    <name evidence="9" type="ORF">KIH79_10235</name>
</gene>
<feature type="region of interest" description="Disordered" evidence="6">
    <location>
        <begin position="1"/>
        <end position="40"/>
    </location>
</feature>
<feature type="transmembrane region" description="Helical" evidence="7">
    <location>
        <begin position="235"/>
        <end position="256"/>
    </location>
</feature>
<reference evidence="9 10" key="1">
    <citation type="submission" date="2021-05" db="EMBL/GenBank/DDBJ databases">
        <title>Phylogenetic classification of ten novel species belonging to the genus Bifidobacterium comprising B. colchicus sp. nov., B. abeli sp. nov., B. bicoloris sp. nov., B. guerezis sp. nov., B. rosaliae sp. nov., B. santillanensis sp. nov., B. argentati sp. nov., B. amazzoni sp. nov., B. pluviali sp. nov., and B. pinnaculum sp. nov.</title>
        <authorList>
            <person name="Lugli G.A."/>
            <person name="Ruiz Garcia L."/>
            <person name="Margolles A."/>
            <person name="Ventura M."/>
        </authorList>
    </citation>
    <scope>NUCLEOTIDE SEQUENCE [LARGE SCALE GENOMIC DNA]</scope>
    <source>
        <strain evidence="9 10">82T10</strain>
    </source>
</reference>
<dbReference type="InterPro" id="IPR050638">
    <property type="entry name" value="AA-Vitamin_Transporters"/>
</dbReference>
<proteinExistence type="inferred from homology"/>
<comment type="caution">
    <text evidence="9">The sequence shown here is derived from an EMBL/GenBank/DDBJ whole genome shotgun (WGS) entry which is preliminary data.</text>
</comment>
<dbReference type="InterPro" id="IPR000620">
    <property type="entry name" value="EamA_dom"/>
</dbReference>
<evidence type="ECO:0000256" key="7">
    <source>
        <dbReference type="SAM" id="Phobius"/>
    </source>
</evidence>
<dbReference type="Proteomes" id="UP000700815">
    <property type="component" value="Unassembled WGS sequence"/>
</dbReference>
<dbReference type="EMBL" id="JAHBBH010000035">
    <property type="protein sequence ID" value="MBW3093288.1"/>
    <property type="molecule type" value="Genomic_DNA"/>
</dbReference>
<feature type="domain" description="EamA" evidence="8">
    <location>
        <begin position="204"/>
        <end position="336"/>
    </location>
</feature>
<accession>A0ABS6WGX7</accession>
<dbReference type="PANTHER" id="PTHR32322:SF2">
    <property type="entry name" value="EAMA DOMAIN-CONTAINING PROTEIN"/>
    <property type="match status" value="1"/>
</dbReference>
<protein>
    <submittedName>
        <fullName evidence="9">EamA family transporter</fullName>
    </submittedName>
</protein>
<feature type="transmembrane region" description="Helical" evidence="7">
    <location>
        <begin position="80"/>
        <end position="101"/>
    </location>
</feature>
<dbReference type="PANTHER" id="PTHR32322">
    <property type="entry name" value="INNER MEMBRANE TRANSPORTER"/>
    <property type="match status" value="1"/>
</dbReference>
<feature type="transmembrane region" description="Helical" evidence="7">
    <location>
        <begin position="122"/>
        <end position="143"/>
    </location>
</feature>
<evidence type="ECO:0000259" key="8">
    <source>
        <dbReference type="Pfam" id="PF00892"/>
    </source>
</evidence>
<evidence type="ECO:0000256" key="5">
    <source>
        <dbReference type="ARBA" id="ARBA00023136"/>
    </source>
</evidence>
<organism evidence="9 10">
    <name type="scientific">Bifidobacterium miconis</name>
    <dbReference type="NCBI Taxonomy" id="2834435"/>
    <lineage>
        <taxon>Bacteria</taxon>
        <taxon>Bacillati</taxon>
        <taxon>Actinomycetota</taxon>
        <taxon>Actinomycetes</taxon>
        <taxon>Bifidobacteriales</taxon>
        <taxon>Bifidobacteriaceae</taxon>
        <taxon>Bifidobacterium</taxon>
    </lineage>
</organism>
<name>A0ABS6WGX7_9BIFI</name>
<comment type="subcellular location">
    <subcellularLocation>
        <location evidence="1">Membrane</location>
        <topology evidence="1">Multi-pass membrane protein</topology>
    </subcellularLocation>
</comment>
<feature type="transmembrane region" description="Helical" evidence="7">
    <location>
        <begin position="178"/>
        <end position="194"/>
    </location>
</feature>
<evidence type="ECO:0000256" key="6">
    <source>
        <dbReference type="SAM" id="MobiDB-lite"/>
    </source>
</evidence>
<keyword evidence="4 7" id="KW-1133">Transmembrane helix</keyword>
<keyword evidence="3 7" id="KW-0812">Transmembrane</keyword>
<feature type="transmembrane region" description="Helical" evidence="7">
    <location>
        <begin position="262"/>
        <end position="283"/>
    </location>
</feature>
<evidence type="ECO:0000256" key="3">
    <source>
        <dbReference type="ARBA" id="ARBA00022692"/>
    </source>
</evidence>
<evidence type="ECO:0000256" key="4">
    <source>
        <dbReference type="ARBA" id="ARBA00022989"/>
    </source>
</evidence>
<dbReference type="Pfam" id="PF00892">
    <property type="entry name" value="EamA"/>
    <property type="match status" value="2"/>
</dbReference>